<evidence type="ECO:0000259" key="15">
    <source>
        <dbReference type="PROSITE" id="PS51066"/>
    </source>
</evidence>
<dbReference type="SMART" id="SM01232">
    <property type="entry name" value="H2TH"/>
    <property type="match status" value="1"/>
</dbReference>
<name>A0A7W0HMY2_9ACTN</name>
<evidence type="ECO:0000256" key="12">
    <source>
        <dbReference type="ARBA" id="ARBA00023295"/>
    </source>
</evidence>
<keyword evidence="17" id="KW-0540">Nuclease</keyword>
<dbReference type="GO" id="GO:0000703">
    <property type="term" value="F:oxidized pyrimidine nucleobase lesion DNA N-glycosylase activity"/>
    <property type="evidence" value="ECO:0007669"/>
    <property type="project" value="TreeGrafter"/>
</dbReference>
<dbReference type="Pfam" id="PF06831">
    <property type="entry name" value="H2TH"/>
    <property type="match status" value="1"/>
</dbReference>
<sequence length="249" mass="27849">MPEGDSVFRAAARLREALDGKVLVRSDFRVPRHATADLSGRRVLETVSRGKHLLTRVEGGLTVHTHLRMDGSWRILPPYARVPGRDQVRLVLATADNQAVGFKLGMVDLVRTEREDTVVGHLGPDLLGPDWDAELAARNLMRAPERTIGEALLDQRNLAGIGTIYRAETLFLRGLWPWRPVGEVAELEDVVTQAQRLLEEGARRRVDRRWVYGRAGRPCRQCGGLISRGEMGAAPQERLILWCGTCQPR</sequence>
<dbReference type="PROSITE" id="PS51068">
    <property type="entry name" value="FPG_CAT"/>
    <property type="match status" value="1"/>
</dbReference>
<evidence type="ECO:0000313" key="17">
    <source>
        <dbReference type="EMBL" id="MBA2888926.1"/>
    </source>
</evidence>
<evidence type="ECO:0000259" key="16">
    <source>
        <dbReference type="PROSITE" id="PS51068"/>
    </source>
</evidence>
<dbReference type="CDD" id="cd08971">
    <property type="entry name" value="AcNei2_N"/>
    <property type="match status" value="1"/>
</dbReference>
<evidence type="ECO:0000256" key="6">
    <source>
        <dbReference type="ARBA" id="ARBA00022801"/>
    </source>
</evidence>
<keyword evidence="10 17" id="KW-0456">Lyase</keyword>
<evidence type="ECO:0000256" key="13">
    <source>
        <dbReference type="ARBA" id="ARBA00044632"/>
    </source>
</evidence>
<keyword evidence="9" id="KW-0234">DNA repair</keyword>
<dbReference type="PANTHER" id="PTHR42697">
    <property type="entry name" value="ENDONUCLEASE 8"/>
    <property type="match status" value="1"/>
</dbReference>
<organism evidence="17 18">
    <name type="scientific">Nonomuraea soli</name>
    <dbReference type="NCBI Taxonomy" id="1032476"/>
    <lineage>
        <taxon>Bacteria</taxon>
        <taxon>Bacillati</taxon>
        <taxon>Actinomycetota</taxon>
        <taxon>Actinomycetes</taxon>
        <taxon>Streptosporangiales</taxon>
        <taxon>Streptosporangiaceae</taxon>
        <taxon>Nonomuraea</taxon>
    </lineage>
</organism>
<keyword evidence="6 17" id="KW-0378">Hydrolase</keyword>
<keyword evidence="3" id="KW-0479">Metal-binding</keyword>
<dbReference type="PROSITE" id="PS01242">
    <property type="entry name" value="ZF_FPG_1"/>
    <property type="match status" value="1"/>
</dbReference>
<dbReference type="GO" id="GO:0140078">
    <property type="term" value="F:class I DNA-(apurinic or apyrimidinic site) endonuclease activity"/>
    <property type="evidence" value="ECO:0007669"/>
    <property type="project" value="UniProtKB-EC"/>
</dbReference>
<feature type="domain" description="Formamidopyrimidine-DNA glycosylase catalytic" evidence="16">
    <location>
        <begin position="2"/>
        <end position="101"/>
    </location>
</feature>
<evidence type="ECO:0000256" key="1">
    <source>
        <dbReference type="ARBA" id="ARBA00009409"/>
    </source>
</evidence>
<evidence type="ECO:0000256" key="5">
    <source>
        <dbReference type="ARBA" id="ARBA00022771"/>
    </source>
</evidence>
<evidence type="ECO:0000256" key="10">
    <source>
        <dbReference type="ARBA" id="ARBA00023239"/>
    </source>
</evidence>
<evidence type="ECO:0000313" key="18">
    <source>
        <dbReference type="Proteomes" id="UP000530928"/>
    </source>
</evidence>
<evidence type="ECO:0000256" key="3">
    <source>
        <dbReference type="ARBA" id="ARBA00022723"/>
    </source>
</evidence>
<keyword evidence="5 14" id="KW-0863">Zinc-finger</keyword>
<comment type="catalytic activity">
    <reaction evidence="13">
        <text>2'-deoxyribonucleotide-(2'-deoxyribose 5'-phosphate)-2'-deoxyribonucleotide-DNA = a 3'-end 2'-deoxyribonucleotide-(2,3-dehydro-2,3-deoxyribose 5'-phosphate)-DNA + a 5'-end 5'-phospho-2'-deoxyribonucleoside-DNA + H(+)</text>
        <dbReference type="Rhea" id="RHEA:66592"/>
        <dbReference type="Rhea" id="RHEA-COMP:13180"/>
        <dbReference type="Rhea" id="RHEA-COMP:16897"/>
        <dbReference type="Rhea" id="RHEA-COMP:17067"/>
        <dbReference type="ChEBI" id="CHEBI:15378"/>
        <dbReference type="ChEBI" id="CHEBI:136412"/>
        <dbReference type="ChEBI" id="CHEBI:157695"/>
        <dbReference type="ChEBI" id="CHEBI:167181"/>
        <dbReference type="EC" id="4.2.99.18"/>
    </reaction>
</comment>
<comment type="similarity">
    <text evidence="1">Belongs to the FPG family.</text>
</comment>
<dbReference type="InterPro" id="IPR044090">
    <property type="entry name" value="Nei2_N"/>
</dbReference>
<comment type="caution">
    <text evidence="17">The sequence shown here is derived from an EMBL/GenBank/DDBJ whole genome shotgun (WGS) entry which is preliminary data.</text>
</comment>
<dbReference type="SUPFAM" id="SSF46946">
    <property type="entry name" value="S13-like H2TH domain"/>
    <property type="match status" value="1"/>
</dbReference>
<accession>A0A7W0HMY2</accession>
<dbReference type="InterPro" id="IPR015886">
    <property type="entry name" value="H2TH_FPG"/>
</dbReference>
<dbReference type="SUPFAM" id="SSF81624">
    <property type="entry name" value="N-terminal domain of MutM-like DNA repair proteins"/>
    <property type="match status" value="1"/>
</dbReference>
<dbReference type="GO" id="GO:0008270">
    <property type="term" value="F:zinc ion binding"/>
    <property type="evidence" value="ECO:0007669"/>
    <property type="project" value="UniProtKB-KW"/>
</dbReference>
<dbReference type="InterPro" id="IPR012319">
    <property type="entry name" value="FPG_cat"/>
</dbReference>
<evidence type="ECO:0000256" key="8">
    <source>
        <dbReference type="ARBA" id="ARBA00023125"/>
    </source>
</evidence>
<keyword evidence="17" id="KW-0255">Endonuclease</keyword>
<dbReference type="Pfam" id="PF01149">
    <property type="entry name" value="Fapy_DNA_glyco"/>
    <property type="match status" value="1"/>
</dbReference>
<dbReference type="Proteomes" id="UP000530928">
    <property type="component" value="Unassembled WGS sequence"/>
</dbReference>
<evidence type="ECO:0000256" key="2">
    <source>
        <dbReference type="ARBA" id="ARBA00012720"/>
    </source>
</evidence>
<dbReference type="Gene3D" id="3.20.190.10">
    <property type="entry name" value="MutM-like, N-terminal"/>
    <property type="match status" value="1"/>
</dbReference>
<reference evidence="17 18" key="1">
    <citation type="submission" date="2020-07" db="EMBL/GenBank/DDBJ databases">
        <title>Genomic Encyclopedia of Type Strains, Phase IV (KMG-IV): sequencing the most valuable type-strain genomes for metagenomic binning, comparative biology and taxonomic classification.</title>
        <authorList>
            <person name="Goeker M."/>
        </authorList>
    </citation>
    <scope>NUCLEOTIDE SEQUENCE [LARGE SCALE GENOMIC DNA]</scope>
    <source>
        <strain evidence="17 18">DSM 45533</strain>
    </source>
</reference>
<dbReference type="PANTHER" id="PTHR42697:SF1">
    <property type="entry name" value="ENDONUCLEASE 8"/>
    <property type="match status" value="1"/>
</dbReference>
<dbReference type="RefSeq" id="WP_181607507.1">
    <property type="nucleotide sequence ID" value="NZ_BAABAM010000001.1"/>
</dbReference>
<dbReference type="EC" id="4.2.99.18" evidence="2"/>
<dbReference type="Gene3D" id="1.10.8.50">
    <property type="match status" value="1"/>
</dbReference>
<keyword evidence="18" id="KW-1185">Reference proteome</keyword>
<keyword evidence="8" id="KW-0238">DNA-binding</keyword>
<dbReference type="InterPro" id="IPR015887">
    <property type="entry name" value="DNA_glyclase_Znf_dom_DNA_BS"/>
</dbReference>
<keyword evidence="12 17" id="KW-0326">Glycosidase</keyword>
<keyword evidence="11" id="KW-0511">Multifunctional enzyme</keyword>
<dbReference type="InterPro" id="IPR010979">
    <property type="entry name" value="Ribosomal_uS13-like_H2TH"/>
</dbReference>
<evidence type="ECO:0000256" key="4">
    <source>
        <dbReference type="ARBA" id="ARBA00022763"/>
    </source>
</evidence>
<dbReference type="EMBL" id="JACDUR010000001">
    <property type="protein sequence ID" value="MBA2888926.1"/>
    <property type="molecule type" value="Genomic_DNA"/>
</dbReference>
<evidence type="ECO:0000256" key="14">
    <source>
        <dbReference type="PROSITE-ProRule" id="PRU00391"/>
    </source>
</evidence>
<dbReference type="InterPro" id="IPR000214">
    <property type="entry name" value="Znf_DNA_glyclase/AP_lyase"/>
</dbReference>
<dbReference type="PROSITE" id="PS51066">
    <property type="entry name" value="ZF_FPG_2"/>
    <property type="match status" value="1"/>
</dbReference>
<evidence type="ECO:0000256" key="9">
    <source>
        <dbReference type="ARBA" id="ARBA00023204"/>
    </source>
</evidence>
<protein>
    <recommendedName>
        <fullName evidence="2">DNA-(apurinic or apyrimidinic site) lyase</fullName>
        <ecNumber evidence="2">4.2.99.18</ecNumber>
    </recommendedName>
</protein>
<evidence type="ECO:0000256" key="11">
    <source>
        <dbReference type="ARBA" id="ARBA00023268"/>
    </source>
</evidence>
<feature type="domain" description="FPG-type" evidence="15">
    <location>
        <begin position="210"/>
        <end position="248"/>
    </location>
</feature>
<dbReference type="InterPro" id="IPR035937">
    <property type="entry name" value="FPG_N"/>
</dbReference>
<keyword evidence="7" id="KW-0862">Zinc</keyword>
<dbReference type="AlphaFoldDB" id="A0A7W0HMY2"/>
<dbReference type="SUPFAM" id="SSF57716">
    <property type="entry name" value="Glucocorticoid receptor-like (DNA-binding domain)"/>
    <property type="match status" value="1"/>
</dbReference>
<dbReference type="GO" id="GO:0003684">
    <property type="term" value="F:damaged DNA binding"/>
    <property type="evidence" value="ECO:0007669"/>
    <property type="project" value="InterPro"/>
</dbReference>
<gene>
    <name evidence="17" type="ORF">HNR30_000261</name>
</gene>
<evidence type="ECO:0000256" key="7">
    <source>
        <dbReference type="ARBA" id="ARBA00022833"/>
    </source>
</evidence>
<dbReference type="SMART" id="SM00898">
    <property type="entry name" value="Fapy_DNA_glyco"/>
    <property type="match status" value="1"/>
</dbReference>
<keyword evidence="4" id="KW-0227">DNA damage</keyword>
<dbReference type="GO" id="GO:0006284">
    <property type="term" value="P:base-excision repair"/>
    <property type="evidence" value="ECO:0007669"/>
    <property type="project" value="InterPro"/>
</dbReference>
<proteinExistence type="inferred from homology"/>